<organism evidence="1 2">
    <name type="scientific">Micromonospora andamanensis</name>
    <dbReference type="NCBI Taxonomy" id="1287068"/>
    <lineage>
        <taxon>Bacteria</taxon>
        <taxon>Bacillati</taxon>
        <taxon>Actinomycetota</taxon>
        <taxon>Actinomycetes</taxon>
        <taxon>Micromonosporales</taxon>
        <taxon>Micromonosporaceae</taxon>
        <taxon>Micromonospora</taxon>
    </lineage>
</organism>
<accession>A0ABQ4HZB4</accession>
<dbReference type="InterPro" id="IPR039968">
    <property type="entry name" value="BcerS-like"/>
</dbReference>
<reference evidence="1 2" key="1">
    <citation type="submission" date="2021-01" db="EMBL/GenBank/DDBJ databases">
        <title>Whole genome shotgun sequence of Verrucosispora andamanensis NBRC 109075.</title>
        <authorList>
            <person name="Komaki H."/>
            <person name="Tamura T."/>
        </authorList>
    </citation>
    <scope>NUCLEOTIDE SEQUENCE [LARGE SCALE GENOMIC DNA]</scope>
    <source>
        <strain evidence="1 2">NBRC 109075</strain>
    </source>
</reference>
<sequence>MSTHRFERVTGHRDLRQFLAFADRLYADEPRHVPVPRRQIRRWWRDGVPLYLLRDAAGTVVARTTLHTDPAFDAKIGRRCQLFGLTEFTASAARPLFDALNAYADADRDLLFGPVALLPNQAGGVITSGYPERGFVDSAWNPPRYVAAYEEYGFHRRFESDTWICPVTAPTRPVPAPTRIEPDGARLELHRGDVGRLDEQLDLLRGMLNAAFAQLGYYTPISAEQLRRQTDGLAYLLDESLLLYLTRDGQPVAFVLCVPDISEFLVAVRGDLHLVNQLRLLATRHRYRREAVLIVKGVLPRYQGRGYQRLLSAHLHRNLHIAGYTTLRSTYVGRDNPASAAQYRRLGGRPLHGYTFYAKER</sequence>
<dbReference type="Gene3D" id="3.40.630.30">
    <property type="match status" value="1"/>
</dbReference>
<dbReference type="RefSeq" id="WP_204010304.1">
    <property type="nucleotide sequence ID" value="NZ_BOOZ01000026.1"/>
</dbReference>
<evidence type="ECO:0000313" key="2">
    <source>
        <dbReference type="Proteomes" id="UP000647017"/>
    </source>
</evidence>
<keyword evidence="2" id="KW-1185">Reference proteome</keyword>
<dbReference type="SUPFAM" id="SSF55729">
    <property type="entry name" value="Acyl-CoA N-acyltransferases (Nat)"/>
    <property type="match status" value="1"/>
</dbReference>
<name>A0ABQ4HZB4_9ACTN</name>
<dbReference type="InterPro" id="IPR016181">
    <property type="entry name" value="Acyl_CoA_acyltransferase"/>
</dbReference>
<gene>
    <name evidence="1" type="ORF">Van01_42180</name>
</gene>
<dbReference type="Proteomes" id="UP000647017">
    <property type="component" value="Unassembled WGS sequence"/>
</dbReference>
<proteinExistence type="predicted"/>
<evidence type="ECO:0008006" key="3">
    <source>
        <dbReference type="Google" id="ProtNLM"/>
    </source>
</evidence>
<evidence type="ECO:0000313" key="1">
    <source>
        <dbReference type="EMBL" id="GIJ11004.1"/>
    </source>
</evidence>
<dbReference type="PANTHER" id="PTHR41368">
    <property type="entry name" value="PROTEIN YGHO"/>
    <property type="match status" value="1"/>
</dbReference>
<dbReference type="EMBL" id="BOOZ01000026">
    <property type="protein sequence ID" value="GIJ11004.1"/>
    <property type="molecule type" value="Genomic_DNA"/>
</dbReference>
<protein>
    <recommendedName>
        <fullName evidence="3">N-acetyltransferase domain-containing protein</fullName>
    </recommendedName>
</protein>
<comment type="caution">
    <text evidence="1">The sequence shown here is derived from an EMBL/GenBank/DDBJ whole genome shotgun (WGS) entry which is preliminary data.</text>
</comment>
<dbReference type="PANTHER" id="PTHR41368:SF1">
    <property type="entry name" value="PROTEIN YGHO"/>
    <property type="match status" value="1"/>
</dbReference>